<gene>
    <name evidence="1" type="ORF">FYJ55_02945</name>
</gene>
<sequence length="172" mass="19403">MLMRVQYFLCACLLLCGCTKVSDLTHQKSKSIEKAPVTVKKANKIKVIDCKNDSSQQVTFEAKGDKIQKMTQKFAMSFSDLGITEDMNSEQIQFKINSSLDDKYNSIEGVHVSTELNEQQVEVTLEMDFKTANIDTMIERGLLDKGEAQSDYVSLKKTQSAYKQEGFACMIK</sequence>
<reference evidence="1 2" key="1">
    <citation type="submission" date="2019-08" db="EMBL/GenBank/DDBJ databases">
        <title>In-depth cultivation of the pig gut microbiome towards novel bacterial diversity and tailored functional studies.</title>
        <authorList>
            <person name="Wylensek D."/>
            <person name="Hitch T.C.A."/>
            <person name="Clavel T."/>
        </authorList>
    </citation>
    <scope>NUCLEOTIDE SEQUENCE [LARGE SCALE GENOMIC DNA]</scope>
    <source>
        <strain evidence="1 2">LKV-472-APC-3</strain>
    </source>
</reference>
<organism evidence="1 2">
    <name type="scientific">Holdemanella porci</name>
    <dbReference type="NCBI Taxonomy" id="2652276"/>
    <lineage>
        <taxon>Bacteria</taxon>
        <taxon>Bacillati</taxon>
        <taxon>Bacillota</taxon>
        <taxon>Erysipelotrichia</taxon>
        <taxon>Erysipelotrichales</taxon>
        <taxon>Erysipelotrichaceae</taxon>
        <taxon>Holdemanella</taxon>
    </lineage>
</organism>
<dbReference type="Gene3D" id="3.30.1830.10">
    <property type="entry name" value="YehR-like"/>
    <property type="match status" value="1"/>
</dbReference>
<dbReference type="EMBL" id="VUMR01000009">
    <property type="protein sequence ID" value="MSS55887.1"/>
    <property type="molecule type" value="Genomic_DNA"/>
</dbReference>
<evidence type="ECO:0000313" key="1">
    <source>
        <dbReference type="EMBL" id="MSS55887.1"/>
    </source>
</evidence>
<protein>
    <submittedName>
        <fullName evidence="1">DUF1307 domain-containing protein</fullName>
    </submittedName>
</protein>
<dbReference type="Pfam" id="PF06998">
    <property type="entry name" value="DUF1307"/>
    <property type="match status" value="1"/>
</dbReference>
<comment type="caution">
    <text evidence="1">The sequence shown here is derived from an EMBL/GenBank/DDBJ whole genome shotgun (WGS) entry which is preliminary data.</text>
</comment>
<keyword evidence="2" id="KW-1185">Reference proteome</keyword>
<accession>A0A6N7VDV9</accession>
<dbReference type="Proteomes" id="UP000434241">
    <property type="component" value="Unassembled WGS sequence"/>
</dbReference>
<name>A0A6N7VDV9_9FIRM</name>
<dbReference type="PROSITE" id="PS51257">
    <property type="entry name" value="PROKAR_LIPOPROTEIN"/>
    <property type="match status" value="1"/>
</dbReference>
<dbReference type="InterPro" id="IPR036699">
    <property type="entry name" value="YehR-like_sf"/>
</dbReference>
<dbReference type="AlphaFoldDB" id="A0A6N7VDV9"/>
<proteinExistence type="predicted"/>
<evidence type="ECO:0000313" key="2">
    <source>
        <dbReference type="Proteomes" id="UP000434241"/>
    </source>
</evidence>
<dbReference type="SUPFAM" id="SSF160704">
    <property type="entry name" value="YehR-like"/>
    <property type="match status" value="1"/>
</dbReference>
<dbReference type="InterPro" id="IPR009736">
    <property type="entry name" value="DUF1307"/>
</dbReference>